<keyword evidence="3" id="KW-1185">Reference proteome</keyword>
<organism evidence="2 3">
    <name type="scientific">Periconia digitata</name>
    <dbReference type="NCBI Taxonomy" id="1303443"/>
    <lineage>
        <taxon>Eukaryota</taxon>
        <taxon>Fungi</taxon>
        <taxon>Dikarya</taxon>
        <taxon>Ascomycota</taxon>
        <taxon>Pezizomycotina</taxon>
        <taxon>Dothideomycetes</taxon>
        <taxon>Pleosporomycetidae</taxon>
        <taxon>Pleosporales</taxon>
        <taxon>Massarineae</taxon>
        <taxon>Periconiaceae</taxon>
        <taxon>Periconia</taxon>
    </lineage>
</organism>
<name>A0A9W4UVY8_9PLEO</name>
<dbReference type="SUPFAM" id="SSF51735">
    <property type="entry name" value="NAD(P)-binding Rossmann-fold domains"/>
    <property type="match status" value="1"/>
</dbReference>
<dbReference type="PANTHER" id="PTHR43544">
    <property type="entry name" value="SHORT-CHAIN DEHYDROGENASE/REDUCTASE"/>
    <property type="match status" value="1"/>
</dbReference>
<evidence type="ECO:0000313" key="2">
    <source>
        <dbReference type="EMBL" id="CAI6341936.1"/>
    </source>
</evidence>
<comment type="similarity">
    <text evidence="1">Belongs to the short-chain dehydrogenases/reductases (SDR) family.</text>
</comment>
<dbReference type="PRINTS" id="PR00081">
    <property type="entry name" value="GDHRDH"/>
</dbReference>
<accession>A0A9W4UVY8</accession>
<reference evidence="2" key="1">
    <citation type="submission" date="2023-01" db="EMBL/GenBank/DDBJ databases">
        <authorList>
            <person name="Van Ghelder C."/>
            <person name="Rancurel C."/>
        </authorList>
    </citation>
    <scope>NUCLEOTIDE SEQUENCE</scope>
    <source>
        <strain evidence="2">CNCM I-4278</strain>
    </source>
</reference>
<dbReference type="Pfam" id="PF00106">
    <property type="entry name" value="adh_short"/>
    <property type="match status" value="1"/>
</dbReference>
<dbReference type="InterPro" id="IPR051468">
    <property type="entry name" value="Fungal_SecMetab_SDRs"/>
</dbReference>
<dbReference type="InterPro" id="IPR002347">
    <property type="entry name" value="SDR_fam"/>
</dbReference>
<comment type="caution">
    <text evidence="2">The sequence shown here is derived from an EMBL/GenBank/DDBJ whole genome shotgun (WGS) entry which is preliminary data.</text>
</comment>
<dbReference type="EMBL" id="CAOQHR010000012">
    <property type="protein sequence ID" value="CAI6341936.1"/>
    <property type="molecule type" value="Genomic_DNA"/>
</dbReference>
<proteinExistence type="inferred from homology"/>
<sequence length="248" mass="26625">MSQTTTVLISGANRGLGLGLLKRFLLLPNHTVIAANRDPANPTSQALNDLPKGEGSRLIVVKVDATSETDALSAVKELQEKHGIKSLDIVIPNAAIVNGSPTVAEVDLEGLKQHMTTNVYGFLLLFQATRELLRKSTKAPMLAPIGSTAGFLNDQPPIPNSYYGTTKAALHWLAVRAAAEEPWLNVFVLLPGLVATDMGTAAADKFGFHEILETVDSSCDGMFKIIQETSREKHSGKCVHSDGRIGTW</sequence>
<dbReference type="AlphaFoldDB" id="A0A9W4UVY8"/>
<dbReference type="PANTHER" id="PTHR43544:SF26">
    <property type="entry name" value="SHORT CHAIN DEHYDROGENASE_REDUCTASE FAMILY OXIDOREDUCTASE (JCVI)"/>
    <property type="match status" value="1"/>
</dbReference>
<gene>
    <name evidence="2" type="ORF">PDIGIT_LOCUS15136</name>
</gene>
<dbReference type="Gene3D" id="3.40.50.720">
    <property type="entry name" value="NAD(P)-binding Rossmann-like Domain"/>
    <property type="match status" value="1"/>
</dbReference>
<evidence type="ECO:0000256" key="1">
    <source>
        <dbReference type="ARBA" id="ARBA00006484"/>
    </source>
</evidence>
<protein>
    <submittedName>
        <fullName evidence="2">Uncharacterized protein</fullName>
    </submittedName>
</protein>
<dbReference type="GO" id="GO:0005737">
    <property type="term" value="C:cytoplasm"/>
    <property type="evidence" value="ECO:0007669"/>
    <property type="project" value="TreeGrafter"/>
</dbReference>
<dbReference type="Proteomes" id="UP001152607">
    <property type="component" value="Unassembled WGS sequence"/>
</dbReference>
<evidence type="ECO:0000313" key="3">
    <source>
        <dbReference type="Proteomes" id="UP001152607"/>
    </source>
</evidence>
<dbReference type="InterPro" id="IPR036291">
    <property type="entry name" value="NAD(P)-bd_dom_sf"/>
</dbReference>
<dbReference type="GO" id="GO:0016491">
    <property type="term" value="F:oxidoreductase activity"/>
    <property type="evidence" value="ECO:0007669"/>
    <property type="project" value="TreeGrafter"/>
</dbReference>
<dbReference type="OrthoDB" id="9876299at2759"/>